<feature type="region of interest" description="Disordered" evidence="1">
    <location>
        <begin position="43"/>
        <end position="84"/>
    </location>
</feature>
<keyword evidence="3" id="KW-1185">Reference proteome</keyword>
<dbReference type="EMBL" id="KZ994556">
    <property type="protein sequence ID" value="RKO92632.1"/>
    <property type="molecule type" value="Genomic_DNA"/>
</dbReference>
<reference evidence="3" key="1">
    <citation type="journal article" date="2018" name="Nat. Microbiol.">
        <title>Leveraging single-cell genomics to expand the fungal tree of life.</title>
        <authorList>
            <person name="Ahrendt S.R."/>
            <person name="Quandt C.A."/>
            <person name="Ciobanu D."/>
            <person name="Clum A."/>
            <person name="Salamov A."/>
            <person name="Andreopoulos B."/>
            <person name="Cheng J.F."/>
            <person name="Woyke T."/>
            <person name="Pelin A."/>
            <person name="Henrissat B."/>
            <person name="Reynolds N.K."/>
            <person name="Benny G.L."/>
            <person name="Smith M.E."/>
            <person name="James T.Y."/>
            <person name="Grigoriev I.V."/>
        </authorList>
    </citation>
    <scope>NUCLEOTIDE SEQUENCE [LARGE SCALE GENOMIC DNA]</scope>
</reference>
<evidence type="ECO:0000256" key="1">
    <source>
        <dbReference type="SAM" id="MobiDB-lite"/>
    </source>
</evidence>
<evidence type="ECO:0000313" key="3">
    <source>
        <dbReference type="Proteomes" id="UP000269721"/>
    </source>
</evidence>
<proteinExistence type="predicted"/>
<name>A0A4P9WJS4_9FUNG</name>
<organism evidence="2 3">
    <name type="scientific">Blyttiomyces helicus</name>
    <dbReference type="NCBI Taxonomy" id="388810"/>
    <lineage>
        <taxon>Eukaryota</taxon>
        <taxon>Fungi</taxon>
        <taxon>Fungi incertae sedis</taxon>
        <taxon>Chytridiomycota</taxon>
        <taxon>Chytridiomycota incertae sedis</taxon>
        <taxon>Chytridiomycetes</taxon>
        <taxon>Chytridiomycetes incertae sedis</taxon>
        <taxon>Blyttiomyces</taxon>
    </lineage>
</organism>
<dbReference type="Proteomes" id="UP000269721">
    <property type="component" value="Unassembled WGS sequence"/>
</dbReference>
<protein>
    <submittedName>
        <fullName evidence="2">Uncharacterized protein</fullName>
    </submittedName>
</protein>
<sequence length="119" mass="14067">MRNCLNLCAQFKVFEQSFQRTEIKLQTMKTEFQTMQTELKQIQRKETKLEKRLKADQRSGAKPRSRNRKIHNFETASGKPSLVAPDGAWKESVLYNCRDFHRLFTLSQNLQTIPYLEDV</sequence>
<gene>
    <name evidence="2" type="ORF">BDK51DRAFT_31034</name>
</gene>
<feature type="compositionally biased region" description="Basic residues" evidence="1">
    <location>
        <begin position="61"/>
        <end position="70"/>
    </location>
</feature>
<dbReference type="AlphaFoldDB" id="A0A4P9WJS4"/>
<accession>A0A4P9WJS4</accession>
<feature type="compositionally biased region" description="Basic and acidic residues" evidence="1">
    <location>
        <begin position="43"/>
        <end position="59"/>
    </location>
</feature>
<evidence type="ECO:0000313" key="2">
    <source>
        <dbReference type="EMBL" id="RKO92632.1"/>
    </source>
</evidence>